<evidence type="ECO:0000259" key="2">
    <source>
        <dbReference type="Pfam" id="PF07238"/>
    </source>
</evidence>
<dbReference type="Gene3D" id="2.40.10.220">
    <property type="entry name" value="predicted glycosyltransferase like domains"/>
    <property type="match status" value="1"/>
</dbReference>
<proteinExistence type="predicted"/>
<name>A0A7K3W978_9ACTN</name>
<comment type="caution">
    <text evidence="3">The sequence shown here is derived from an EMBL/GenBank/DDBJ whole genome shotgun (WGS) entry which is preliminary data.</text>
</comment>
<reference evidence="3 4" key="1">
    <citation type="submission" date="2020-02" db="EMBL/GenBank/DDBJ databases">
        <title>The whole genome sequence of CPCC 205119.</title>
        <authorList>
            <person name="Jiang Z."/>
        </authorList>
    </citation>
    <scope>NUCLEOTIDE SEQUENCE [LARGE SCALE GENOMIC DNA]</scope>
    <source>
        <strain evidence="3 4">CPCC 205119</strain>
    </source>
</reference>
<gene>
    <name evidence="3" type="ORF">G1H19_03200</name>
</gene>
<dbReference type="EMBL" id="JAAGWK010000005">
    <property type="protein sequence ID" value="NEL53021.1"/>
    <property type="molecule type" value="Genomic_DNA"/>
</dbReference>
<dbReference type="Pfam" id="PF07238">
    <property type="entry name" value="PilZ"/>
    <property type="match status" value="1"/>
</dbReference>
<sequence length="242" mass="25680">MPTTQSEDARPGTDTAHPEVSSRVVLVRLGEDGGLTGRVRQVERGTVLVSRPLDETGEAVWLRSGDLVELSWQAADGRRSARAELRDVDADGSCRLVVVGPVGLSQRRDAVRAPAGVPVTIRFASGVATYSGDSVHAVVELQGATLDLSEGGARCALRPHPALDPATGDAGAAPGVGTTVELRLELDTGLLVTAARLVRVHRSTDQRHVWSLAFVDLPERAADRIRAHVFSLLRTARARGLV</sequence>
<feature type="region of interest" description="Disordered" evidence="1">
    <location>
        <begin position="1"/>
        <end position="20"/>
    </location>
</feature>
<dbReference type="RefSeq" id="WP_162393175.1">
    <property type="nucleotide sequence ID" value="NZ_JAABOZ010000005.1"/>
</dbReference>
<dbReference type="InterPro" id="IPR009875">
    <property type="entry name" value="PilZ_domain"/>
</dbReference>
<evidence type="ECO:0000313" key="4">
    <source>
        <dbReference type="Proteomes" id="UP000470470"/>
    </source>
</evidence>
<dbReference type="Proteomes" id="UP000470470">
    <property type="component" value="Unassembled WGS sequence"/>
</dbReference>
<feature type="domain" description="PilZ" evidence="2">
    <location>
        <begin position="106"/>
        <end position="230"/>
    </location>
</feature>
<keyword evidence="4" id="KW-1185">Reference proteome</keyword>
<protein>
    <submittedName>
        <fullName evidence="3">PilZ domain-containing protein</fullName>
    </submittedName>
</protein>
<accession>A0A7K3W978</accession>
<dbReference type="AlphaFoldDB" id="A0A7K3W978"/>
<organism evidence="3 4">
    <name type="scientific">Goekera deserti</name>
    <dbReference type="NCBI Taxonomy" id="2497753"/>
    <lineage>
        <taxon>Bacteria</taxon>
        <taxon>Bacillati</taxon>
        <taxon>Actinomycetota</taxon>
        <taxon>Actinomycetes</taxon>
        <taxon>Geodermatophilales</taxon>
        <taxon>Geodermatophilaceae</taxon>
        <taxon>Goekera</taxon>
    </lineage>
</organism>
<evidence type="ECO:0000256" key="1">
    <source>
        <dbReference type="SAM" id="MobiDB-lite"/>
    </source>
</evidence>
<evidence type="ECO:0000313" key="3">
    <source>
        <dbReference type="EMBL" id="NEL53021.1"/>
    </source>
</evidence>
<dbReference type="GO" id="GO:0035438">
    <property type="term" value="F:cyclic-di-GMP binding"/>
    <property type="evidence" value="ECO:0007669"/>
    <property type="project" value="InterPro"/>
</dbReference>